<organism evidence="15 16">
    <name type="scientific">Photobacterium kishitanii</name>
    <dbReference type="NCBI Taxonomy" id="318456"/>
    <lineage>
        <taxon>Bacteria</taxon>
        <taxon>Pseudomonadati</taxon>
        <taxon>Pseudomonadota</taxon>
        <taxon>Gammaproteobacteria</taxon>
        <taxon>Vibrionales</taxon>
        <taxon>Vibrionaceae</taxon>
        <taxon>Photobacterium</taxon>
    </lineage>
</organism>
<evidence type="ECO:0000256" key="8">
    <source>
        <dbReference type="ARBA" id="ARBA00022927"/>
    </source>
</evidence>
<evidence type="ECO:0000256" key="9">
    <source>
        <dbReference type="ARBA" id="ARBA00022989"/>
    </source>
</evidence>
<comment type="caution">
    <text evidence="13">Lacks conserved residue(s) required for the propagation of feature annotation.</text>
</comment>
<dbReference type="GeneID" id="64074125"/>
<feature type="transmembrane region" description="Helical" evidence="13">
    <location>
        <begin position="31"/>
        <end position="51"/>
    </location>
</feature>
<evidence type="ECO:0000256" key="4">
    <source>
        <dbReference type="ARBA" id="ARBA00022448"/>
    </source>
</evidence>
<dbReference type="InterPro" id="IPR029025">
    <property type="entry name" value="T3SS_substrate_exporter_C"/>
</dbReference>
<evidence type="ECO:0000256" key="7">
    <source>
        <dbReference type="ARBA" id="ARBA00022795"/>
    </source>
</evidence>
<evidence type="ECO:0000256" key="13">
    <source>
        <dbReference type="RuleBase" id="RU364091"/>
    </source>
</evidence>
<evidence type="ECO:0000313" key="15">
    <source>
        <dbReference type="EMBL" id="PSX38943.1"/>
    </source>
</evidence>
<keyword evidence="15" id="KW-0966">Cell projection</keyword>
<keyword evidence="5 13" id="KW-1003">Cell membrane</keyword>
<dbReference type="GO" id="GO:0044780">
    <property type="term" value="P:bacterial-type flagellum assembly"/>
    <property type="evidence" value="ECO:0007669"/>
    <property type="project" value="InterPro"/>
</dbReference>
<dbReference type="Gene3D" id="3.40.1690.10">
    <property type="entry name" value="secretion proteins EscU"/>
    <property type="match status" value="1"/>
</dbReference>
<proteinExistence type="inferred from homology"/>
<dbReference type="Gene3D" id="6.10.250.2080">
    <property type="match status" value="1"/>
</dbReference>
<dbReference type="EMBL" id="PYOZ01000030">
    <property type="protein sequence ID" value="PSX38943.1"/>
    <property type="molecule type" value="Genomic_DNA"/>
</dbReference>
<accession>A0AAX0YT22</accession>
<keyword evidence="11 13" id="KW-1006">Bacterial flagellum protein export</keyword>
<comment type="function">
    <text evidence="12 13">Required for formation of the rod structure in the basal body of the flagellar apparatus. Together with FliI and FliH, may constitute the export apparatus of flagellin.</text>
</comment>
<keyword evidence="7 13" id="KW-1005">Bacterial flagellum biogenesis</keyword>
<reference evidence="15 16" key="1">
    <citation type="submission" date="2018-01" db="EMBL/GenBank/DDBJ databases">
        <title>Whole genome sequencing of Histamine producing bacteria.</title>
        <authorList>
            <person name="Butler K."/>
        </authorList>
    </citation>
    <scope>NUCLEOTIDE SEQUENCE [LARGE SCALE GENOMIC DNA]</scope>
    <source>
        <strain evidence="15 16">A1-4</strain>
    </source>
</reference>
<keyword evidence="6 13" id="KW-0812">Transmembrane</keyword>
<dbReference type="PANTHER" id="PTHR30531">
    <property type="entry name" value="FLAGELLAR BIOSYNTHETIC PROTEIN FLHB"/>
    <property type="match status" value="1"/>
</dbReference>
<comment type="subcellular location">
    <subcellularLocation>
        <location evidence="1">Cell membrane</location>
        <topology evidence="1">Multi-pass membrane protein</topology>
    </subcellularLocation>
</comment>
<dbReference type="SUPFAM" id="SSF160544">
    <property type="entry name" value="EscU C-terminal domain-like"/>
    <property type="match status" value="1"/>
</dbReference>
<comment type="caution">
    <text evidence="15">The sequence shown here is derived from an EMBL/GenBank/DDBJ whole genome shotgun (WGS) entry which is preliminary data.</text>
</comment>
<dbReference type="PANTHER" id="PTHR30531:SF12">
    <property type="entry name" value="FLAGELLAR BIOSYNTHETIC PROTEIN FLHB"/>
    <property type="match status" value="1"/>
</dbReference>
<evidence type="ECO:0000256" key="2">
    <source>
        <dbReference type="ARBA" id="ARBA00010690"/>
    </source>
</evidence>
<feature type="transmembrane region" description="Helical" evidence="13">
    <location>
        <begin position="144"/>
        <end position="162"/>
    </location>
</feature>
<name>A0AAX0YT22_9GAMM</name>
<keyword evidence="15" id="KW-0969">Cilium</keyword>
<dbReference type="AlphaFoldDB" id="A0AAX0YT22"/>
<protein>
    <recommendedName>
        <fullName evidence="3 13">Flagellar biosynthetic protein FlhB</fullName>
    </recommendedName>
</protein>
<evidence type="ECO:0000313" key="16">
    <source>
        <dbReference type="Proteomes" id="UP000240728"/>
    </source>
</evidence>
<dbReference type="InterPro" id="IPR006136">
    <property type="entry name" value="FlhB"/>
</dbReference>
<evidence type="ECO:0000256" key="14">
    <source>
        <dbReference type="SAM" id="MobiDB-lite"/>
    </source>
</evidence>
<sequence length="374" mass="41468">MSQSGDKTEKPTPKKIKDARKKGDVPRSKELSTAVILIIGVLFLTVDGARLTNEMGFSMRHLLYFDFKTLKSPQDMSMLIMQSIGSAFITILPFICMCAIVAYLAQSMLGGQIFTLSKLMPKLSNISPISGLKKIFSSKSLVELFKSILKVTLVTGLCLVFLPSNIIKLISLYNASSISVALSLMVAIILNGAMSYALILLIVTAIDVPYQRYSHNKQLKMTKQEIKDEYKNAEGSPEVKGRLRQLMREASQRKSVSNVPNADVILTNPTHYSVAIRYKDGQDQIPVILSMGRDNVAMLIRAKASECRIPVLEVPPLARALFFHGKEGDTIPYELFVPVAKVLAYLNRLDNKLAHHIDSGFISDLMVPTELSEK</sequence>
<dbReference type="RefSeq" id="WP_036788582.1">
    <property type="nucleotide sequence ID" value="NZ_JAUZMX010000003.1"/>
</dbReference>
<feature type="region of interest" description="Disordered" evidence="14">
    <location>
        <begin position="1"/>
        <end position="25"/>
    </location>
</feature>
<keyword evidence="10 13" id="KW-0472">Membrane</keyword>
<dbReference type="GO" id="GO:0005886">
    <property type="term" value="C:plasma membrane"/>
    <property type="evidence" value="ECO:0007669"/>
    <property type="project" value="UniProtKB-SubCell"/>
</dbReference>
<keyword evidence="8 13" id="KW-0653">Protein transport</keyword>
<keyword evidence="16" id="KW-1185">Reference proteome</keyword>
<keyword evidence="15" id="KW-0282">Flagellum</keyword>
<feature type="transmembrane region" description="Helical" evidence="13">
    <location>
        <begin position="78"/>
        <end position="105"/>
    </location>
</feature>
<keyword evidence="9 13" id="KW-1133">Transmembrane helix</keyword>
<dbReference type="Proteomes" id="UP000240728">
    <property type="component" value="Unassembled WGS sequence"/>
</dbReference>
<dbReference type="GO" id="GO:0009306">
    <property type="term" value="P:protein secretion"/>
    <property type="evidence" value="ECO:0007669"/>
    <property type="project" value="InterPro"/>
</dbReference>
<evidence type="ECO:0000256" key="10">
    <source>
        <dbReference type="ARBA" id="ARBA00023136"/>
    </source>
</evidence>
<evidence type="ECO:0000256" key="3">
    <source>
        <dbReference type="ARBA" id="ARBA00021622"/>
    </source>
</evidence>
<gene>
    <name evidence="13 15" type="primary">flhB</name>
    <name evidence="15" type="ORF">C0W53_22315</name>
</gene>
<evidence type="ECO:0000256" key="11">
    <source>
        <dbReference type="ARBA" id="ARBA00023225"/>
    </source>
</evidence>
<dbReference type="NCBIfam" id="TIGR00328">
    <property type="entry name" value="flhB"/>
    <property type="match status" value="1"/>
</dbReference>
<evidence type="ECO:0000256" key="1">
    <source>
        <dbReference type="ARBA" id="ARBA00004651"/>
    </source>
</evidence>
<evidence type="ECO:0000256" key="6">
    <source>
        <dbReference type="ARBA" id="ARBA00022692"/>
    </source>
</evidence>
<evidence type="ECO:0000256" key="12">
    <source>
        <dbReference type="ARBA" id="ARBA00025078"/>
    </source>
</evidence>
<keyword evidence="4 13" id="KW-0813">Transport</keyword>
<dbReference type="InterPro" id="IPR006135">
    <property type="entry name" value="T3SS_substrate_exporter"/>
</dbReference>
<evidence type="ECO:0000256" key="5">
    <source>
        <dbReference type="ARBA" id="ARBA00022475"/>
    </source>
</evidence>
<dbReference type="Pfam" id="PF01312">
    <property type="entry name" value="Bac_export_2"/>
    <property type="match status" value="1"/>
</dbReference>
<comment type="similarity">
    <text evidence="2 13">Belongs to the type III secretion exporter family.</text>
</comment>
<dbReference type="PRINTS" id="PR00950">
    <property type="entry name" value="TYPE3IMSPROT"/>
</dbReference>